<evidence type="ECO:0000313" key="14">
    <source>
        <dbReference type="EMBL" id="SDW26387.1"/>
    </source>
</evidence>
<dbReference type="CDD" id="cd06161">
    <property type="entry name" value="S2P-M50_SpoIVFB"/>
    <property type="match status" value="1"/>
</dbReference>
<gene>
    <name evidence="14" type="ORF">SAMN05444487_10296</name>
</gene>
<name>A0A1H2S425_9BACL</name>
<feature type="transmembrane region" description="Helical" evidence="12">
    <location>
        <begin position="155"/>
        <end position="176"/>
    </location>
</feature>
<dbReference type="AlphaFoldDB" id="A0A1H2S425"/>
<evidence type="ECO:0000259" key="13">
    <source>
        <dbReference type="Pfam" id="PF02163"/>
    </source>
</evidence>
<protein>
    <submittedName>
        <fullName evidence="14">Stage IV sporulation protein FB</fullName>
    </submittedName>
</protein>
<dbReference type="EMBL" id="FNNQ01000002">
    <property type="protein sequence ID" value="SDW26387.1"/>
    <property type="molecule type" value="Genomic_DNA"/>
</dbReference>
<dbReference type="PANTHER" id="PTHR39188:SF3">
    <property type="entry name" value="STAGE IV SPORULATION PROTEIN FB"/>
    <property type="match status" value="1"/>
</dbReference>
<comment type="similarity">
    <text evidence="3">Belongs to the peptidase M50B family.</text>
</comment>
<evidence type="ECO:0000256" key="12">
    <source>
        <dbReference type="SAM" id="Phobius"/>
    </source>
</evidence>
<keyword evidence="8" id="KW-0862">Zinc</keyword>
<feature type="transmembrane region" description="Helical" evidence="12">
    <location>
        <begin position="84"/>
        <end position="105"/>
    </location>
</feature>
<keyword evidence="5 12" id="KW-0812">Transmembrane</keyword>
<sequence>MISMVLHGTKLRIHSLFWVVILLSVVTGRFMEVITLFVLVLIHELGHVTAATSFGWRIESIELLPFGGVAHTDEWGTVPAREEIVVALAGPFHNVIMILFGYLFFSLGWWSAEWTAYFIKGNAFLAGFNLLPIYPLDGGRVFQAILCYLLPYRQAVRVSIGAGICGSILLLLFSVLDQEPQLNLAVVAVFLLYSNGISLKHRDFQFMRFLIHRRENRVHAGARIVCLSVRPEEPLSVVLKRFRKEAYHVLEVQEPSGRRRTVPEEALFQIYFGEKRTQGVIADLIA</sequence>
<dbReference type="STRING" id="1048340.SAMN05444487_10296"/>
<keyword evidence="10" id="KW-0482">Metalloprotease</keyword>
<evidence type="ECO:0000256" key="1">
    <source>
        <dbReference type="ARBA" id="ARBA00001947"/>
    </source>
</evidence>
<dbReference type="OrthoDB" id="166377at2"/>
<evidence type="ECO:0000256" key="7">
    <source>
        <dbReference type="ARBA" id="ARBA00022801"/>
    </source>
</evidence>
<evidence type="ECO:0000256" key="11">
    <source>
        <dbReference type="ARBA" id="ARBA00023136"/>
    </source>
</evidence>
<keyword evidence="6" id="KW-0479">Metal-binding</keyword>
<dbReference type="Proteomes" id="UP000198534">
    <property type="component" value="Unassembled WGS sequence"/>
</dbReference>
<dbReference type="PANTHER" id="PTHR39188">
    <property type="entry name" value="MEMBRANE-ASSOCIATED ZINC METALLOPROTEASE M50B"/>
    <property type="match status" value="1"/>
</dbReference>
<accession>A0A1H2S425</accession>
<evidence type="ECO:0000256" key="6">
    <source>
        <dbReference type="ARBA" id="ARBA00022723"/>
    </source>
</evidence>
<comment type="cofactor">
    <cofactor evidence="1">
        <name>Zn(2+)</name>
        <dbReference type="ChEBI" id="CHEBI:29105"/>
    </cofactor>
</comment>
<keyword evidence="11 12" id="KW-0472">Membrane</keyword>
<dbReference type="GO" id="GO:0008237">
    <property type="term" value="F:metallopeptidase activity"/>
    <property type="evidence" value="ECO:0007669"/>
    <property type="project" value="UniProtKB-KW"/>
</dbReference>
<evidence type="ECO:0000256" key="9">
    <source>
        <dbReference type="ARBA" id="ARBA00022989"/>
    </source>
</evidence>
<evidence type="ECO:0000313" key="15">
    <source>
        <dbReference type="Proteomes" id="UP000198534"/>
    </source>
</evidence>
<evidence type="ECO:0000256" key="10">
    <source>
        <dbReference type="ARBA" id="ARBA00023049"/>
    </source>
</evidence>
<feature type="transmembrane region" description="Helical" evidence="12">
    <location>
        <begin position="182"/>
        <end position="199"/>
    </location>
</feature>
<evidence type="ECO:0000256" key="2">
    <source>
        <dbReference type="ARBA" id="ARBA00004141"/>
    </source>
</evidence>
<comment type="subcellular location">
    <subcellularLocation>
        <location evidence="2">Membrane</location>
        <topology evidence="2">Multi-pass membrane protein</topology>
    </subcellularLocation>
</comment>
<dbReference type="Pfam" id="PF02163">
    <property type="entry name" value="Peptidase_M50"/>
    <property type="match status" value="1"/>
</dbReference>
<evidence type="ECO:0000256" key="3">
    <source>
        <dbReference type="ARBA" id="ARBA00007931"/>
    </source>
</evidence>
<dbReference type="GO" id="GO:0046872">
    <property type="term" value="F:metal ion binding"/>
    <property type="evidence" value="ECO:0007669"/>
    <property type="project" value="UniProtKB-KW"/>
</dbReference>
<dbReference type="GO" id="GO:0006508">
    <property type="term" value="P:proteolysis"/>
    <property type="evidence" value="ECO:0007669"/>
    <property type="project" value="UniProtKB-KW"/>
</dbReference>
<feature type="domain" description="Peptidase M50" evidence="13">
    <location>
        <begin position="33"/>
        <end position="105"/>
    </location>
</feature>
<keyword evidence="9 12" id="KW-1133">Transmembrane helix</keyword>
<organism evidence="14 15">
    <name type="scientific">Marininema mesophilum</name>
    <dbReference type="NCBI Taxonomy" id="1048340"/>
    <lineage>
        <taxon>Bacteria</taxon>
        <taxon>Bacillati</taxon>
        <taxon>Bacillota</taxon>
        <taxon>Bacilli</taxon>
        <taxon>Bacillales</taxon>
        <taxon>Thermoactinomycetaceae</taxon>
        <taxon>Marininema</taxon>
    </lineage>
</organism>
<proteinExistence type="inferred from homology"/>
<evidence type="ECO:0000256" key="8">
    <source>
        <dbReference type="ARBA" id="ARBA00022833"/>
    </source>
</evidence>
<feature type="transmembrane region" description="Helical" evidence="12">
    <location>
        <begin position="117"/>
        <end position="134"/>
    </location>
</feature>
<feature type="transmembrane region" description="Helical" evidence="12">
    <location>
        <begin position="16"/>
        <end position="42"/>
    </location>
</feature>
<reference evidence="14 15" key="1">
    <citation type="submission" date="2016-10" db="EMBL/GenBank/DDBJ databases">
        <authorList>
            <person name="de Groot N.N."/>
        </authorList>
    </citation>
    <scope>NUCLEOTIDE SEQUENCE [LARGE SCALE GENOMIC DNA]</scope>
    <source>
        <strain evidence="14 15">DSM 45610</strain>
    </source>
</reference>
<evidence type="ECO:0000256" key="4">
    <source>
        <dbReference type="ARBA" id="ARBA00022670"/>
    </source>
</evidence>
<keyword evidence="4" id="KW-0645">Protease</keyword>
<evidence type="ECO:0000256" key="5">
    <source>
        <dbReference type="ARBA" id="ARBA00022692"/>
    </source>
</evidence>
<dbReference type="InterPro" id="IPR008915">
    <property type="entry name" value="Peptidase_M50"/>
</dbReference>
<dbReference type="GO" id="GO:0016020">
    <property type="term" value="C:membrane"/>
    <property type="evidence" value="ECO:0007669"/>
    <property type="project" value="UniProtKB-SubCell"/>
</dbReference>
<keyword evidence="7" id="KW-0378">Hydrolase</keyword>
<keyword evidence="15" id="KW-1185">Reference proteome</keyword>